<dbReference type="EMBL" id="MT939241">
    <property type="protein sequence ID" value="QOC57586.1"/>
    <property type="molecule type" value="Genomic_DNA"/>
</dbReference>
<reference evidence="1 2" key="1">
    <citation type="submission" date="2020-08" db="EMBL/GenBank/DDBJ databases">
        <authorList>
            <person name="Canfield G.S."/>
            <person name="Duerkop B.A."/>
        </authorList>
    </citation>
    <scope>NUCLEOTIDE SEQUENCE [LARGE SCALE GENOMIC DNA]</scope>
</reference>
<evidence type="ECO:0000313" key="1">
    <source>
        <dbReference type="EMBL" id="QOC57586.1"/>
    </source>
</evidence>
<name>A0A7L7SML8_9CAUD</name>
<dbReference type="InterPro" id="IPR038666">
    <property type="entry name" value="SSP1_head-tail_sf"/>
</dbReference>
<dbReference type="Gene3D" id="2.40.10.270">
    <property type="entry name" value="Bacteriophage SPP1 head-tail adaptor protein"/>
    <property type="match status" value="1"/>
</dbReference>
<gene>
    <name evidence="1" type="ORF">phi9183_ORF093</name>
</gene>
<organism evidence="1 2">
    <name type="scientific">Enterococcus phage 9183</name>
    <dbReference type="NCBI Taxonomy" id="2763102"/>
    <lineage>
        <taxon>Viruses</taxon>
        <taxon>Duplodnaviria</taxon>
        <taxon>Heunggongvirae</taxon>
        <taxon>Uroviricota</taxon>
        <taxon>Caudoviricetes</taxon>
        <taxon>Andrewesvirinae</taxon>
        <taxon>Denvervirus</taxon>
        <taxon>Denvervirus dv9183</taxon>
    </lineage>
</organism>
<dbReference type="InterPro" id="IPR008767">
    <property type="entry name" value="Phage_SPP1_head-tail_adaptor"/>
</dbReference>
<evidence type="ECO:0000313" key="2">
    <source>
        <dbReference type="Proteomes" id="UP000516647"/>
    </source>
</evidence>
<dbReference type="Proteomes" id="UP000516647">
    <property type="component" value="Segment"/>
</dbReference>
<accession>A0A7L7SML8</accession>
<keyword evidence="2" id="KW-1185">Reference proteome</keyword>
<proteinExistence type="predicted"/>
<protein>
    <submittedName>
        <fullName evidence="1">Head-tail adaptor protein</fullName>
    </submittedName>
</protein>
<sequence>MTQSGAMDRKIELGNIQWVTDEEGFQKQVFVPFAKPWAKIKNQEEPVEINDGKETITRERVTFEIYYRPGVTKAMLIKFQGKIYQVNGIFNPEFRNEYLILTASHENSRGDEIKVDG</sequence>
<dbReference type="NCBIfam" id="TIGR01563">
    <property type="entry name" value="gp16_SPP1"/>
    <property type="match status" value="1"/>
</dbReference>
<dbReference type="Pfam" id="PF05521">
    <property type="entry name" value="Phage_HCP"/>
    <property type="match status" value="1"/>
</dbReference>